<dbReference type="InterPro" id="IPR008271">
    <property type="entry name" value="Ser/Thr_kinase_AS"/>
</dbReference>
<keyword evidence="5" id="KW-0418">Kinase</keyword>
<feature type="compositionally biased region" description="Low complexity" evidence="10">
    <location>
        <begin position="503"/>
        <end position="513"/>
    </location>
</feature>
<evidence type="ECO:0000313" key="12">
    <source>
        <dbReference type="EMBL" id="GMH88377.1"/>
    </source>
</evidence>
<dbReference type="GO" id="GO:0005524">
    <property type="term" value="F:ATP binding"/>
    <property type="evidence" value="ECO:0007669"/>
    <property type="project" value="UniProtKB-UniRule"/>
</dbReference>
<sequence length="725" mass="80875">MPLNQPSLITPAQSPPISPSNKRTNPNPPTSPALHAKPAPLHQLQASDDKPTPTRQNLSRPTSRQQHNGTTSLLNFSRMPHPLPYDPHAVIDFTKTPRSLEISRTENGILRMPDSTMMFQAQQHLHEMLEDIHEDPNGFTTYITSRRDTQTALSSNPSPSPLNLTTGSLDDYNVIQPVGRGRFSTVYEVERKTDGVRMALKKVKVNGKEEKSMLTKCLKEVGLLRSINHPNIVSYSDCFLKSSELYIVLEWCPGGDLKGIIQRSRKNGTRLLEKTVWSYFSQTCEAVRHMHSSRIIHRDIKPSNVLIMGDGRMKLGDLGLGRYLDQSSILAFSQVGTPLYMSPEVLRGEGHDFASDIWSLGCLLYEMAMLKTPFQDKGITMDKLFQRIVEGKYEGIDLDVYGTKMAELVEEMVRVEPKERPDIDAVASAALLARTSTSLLSSDGLDGLVLNDEEEDCRDEGGEEDYEDDDDNASYDEESEIYSEDYGTSYEDEAKSYVETSPSSNNQYSQSQQVPLHPTPVKIRSLSTSAAPEVYTPSSPFDLDGNCFEVGSSRAPKTKPRPRSTTTDYAPPLSNQHSSNSNLHSSNSNLNDPTDTRIFHSKSMPFLPLEPVNFTQEDISLMESLVGNLVDESLPPQQFDLVRSGSQTVAIMQPTAQNKSLPPISLISKDDMGLEVKRKKSGFLEKLSGVIRLGRRESKKAKLLKKINRGEAEAKQQQPTEQQKI</sequence>
<evidence type="ECO:0000256" key="5">
    <source>
        <dbReference type="ARBA" id="ARBA00022777"/>
    </source>
</evidence>
<dbReference type="GO" id="GO:0004674">
    <property type="term" value="F:protein serine/threonine kinase activity"/>
    <property type="evidence" value="ECO:0007669"/>
    <property type="project" value="UniProtKB-KW"/>
</dbReference>
<name>A0A9W7BDE6_9STRA</name>
<keyword evidence="3" id="KW-0808">Transferase</keyword>
<dbReference type="InterPro" id="IPR051131">
    <property type="entry name" value="NEK_Ser/Thr_kinase_NIMA"/>
</dbReference>
<evidence type="ECO:0000313" key="13">
    <source>
        <dbReference type="Proteomes" id="UP001165160"/>
    </source>
</evidence>
<accession>A0A9W7BDE6</accession>
<evidence type="ECO:0000256" key="10">
    <source>
        <dbReference type="SAM" id="MobiDB-lite"/>
    </source>
</evidence>
<feature type="compositionally biased region" description="Acidic residues" evidence="10">
    <location>
        <begin position="451"/>
        <end position="483"/>
    </location>
</feature>
<dbReference type="PROSITE" id="PS50011">
    <property type="entry name" value="PROTEIN_KINASE_DOM"/>
    <property type="match status" value="1"/>
</dbReference>
<feature type="region of interest" description="Disordered" evidence="10">
    <location>
        <begin position="1"/>
        <end position="81"/>
    </location>
</feature>
<evidence type="ECO:0000256" key="4">
    <source>
        <dbReference type="ARBA" id="ARBA00022741"/>
    </source>
</evidence>
<dbReference type="PANTHER" id="PTHR44899:SF3">
    <property type="entry name" value="SERINE_THREONINE-PROTEIN KINASE NEK1"/>
    <property type="match status" value="1"/>
</dbReference>
<protein>
    <recommendedName>
        <fullName evidence="1">non-specific serine/threonine protein kinase</fullName>
        <ecNumber evidence="1">2.7.11.1</ecNumber>
    </recommendedName>
</protein>
<dbReference type="PANTHER" id="PTHR44899">
    <property type="entry name" value="CAMK FAMILY PROTEIN KINASE"/>
    <property type="match status" value="1"/>
</dbReference>
<proteinExistence type="predicted"/>
<comment type="caution">
    <text evidence="12">The sequence shown here is derived from an EMBL/GenBank/DDBJ whole genome shotgun (WGS) entry which is preliminary data.</text>
</comment>
<evidence type="ECO:0000256" key="2">
    <source>
        <dbReference type="ARBA" id="ARBA00022527"/>
    </source>
</evidence>
<dbReference type="Gene3D" id="1.10.510.10">
    <property type="entry name" value="Transferase(Phosphotransferase) domain 1"/>
    <property type="match status" value="1"/>
</dbReference>
<dbReference type="InterPro" id="IPR011009">
    <property type="entry name" value="Kinase-like_dom_sf"/>
</dbReference>
<comment type="catalytic activity">
    <reaction evidence="8">
        <text>L-seryl-[protein] + ATP = O-phospho-L-seryl-[protein] + ADP + H(+)</text>
        <dbReference type="Rhea" id="RHEA:17989"/>
        <dbReference type="Rhea" id="RHEA-COMP:9863"/>
        <dbReference type="Rhea" id="RHEA-COMP:11604"/>
        <dbReference type="ChEBI" id="CHEBI:15378"/>
        <dbReference type="ChEBI" id="CHEBI:29999"/>
        <dbReference type="ChEBI" id="CHEBI:30616"/>
        <dbReference type="ChEBI" id="CHEBI:83421"/>
        <dbReference type="ChEBI" id="CHEBI:456216"/>
        <dbReference type="EC" id="2.7.11.1"/>
    </reaction>
</comment>
<feature type="compositionally biased region" description="Polar residues" evidence="10">
    <location>
        <begin position="53"/>
        <end position="75"/>
    </location>
</feature>
<dbReference type="SUPFAM" id="SSF56112">
    <property type="entry name" value="Protein kinase-like (PK-like)"/>
    <property type="match status" value="1"/>
</dbReference>
<dbReference type="EC" id="2.7.11.1" evidence="1"/>
<dbReference type="InterPro" id="IPR017441">
    <property type="entry name" value="Protein_kinase_ATP_BS"/>
</dbReference>
<dbReference type="Pfam" id="PF00069">
    <property type="entry name" value="Pkinase"/>
    <property type="match status" value="1"/>
</dbReference>
<dbReference type="SMART" id="SM00220">
    <property type="entry name" value="S_TKc"/>
    <property type="match status" value="1"/>
</dbReference>
<evidence type="ECO:0000259" key="11">
    <source>
        <dbReference type="PROSITE" id="PS50011"/>
    </source>
</evidence>
<gene>
    <name evidence="12" type="ORF">TrVE_jg7370</name>
</gene>
<dbReference type="PROSITE" id="PS00108">
    <property type="entry name" value="PROTEIN_KINASE_ST"/>
    <property type="match status" value="1"/>
</dbReference>
<feature type="region of interest" description="Disordered" evidence="10">
    <location>
        <begin position="537"/>
        <end position="596"/>
    </location>
</feature>
<dbReference type="PROSITE" id="PS00107">
    <property type="entry name" value="PROTEIN_KINASE_ATP"/>
    <property type="match status" value="1"/>
</dbReference>
<comment type="catalytic activity">
    <reaction evidence="7">
        <text>L-threonyl-[protein] + ATP = O-phospho-L-threonyl-[protein] + ADP + H(+)</text>
        <dbReference type="Rhea" id="RHEA:46608"/>
        <dbReference type="Rhea" id="RHEA-COMP:11060"/>
        <dbReference type="Rhea" id="RHEA-COMP:11605"/>
        <dbReference type="ChEBI" id="CHEBI:15378"/>
        <dbReference type="ChEBI" id="CHEBI:30013"/>
        <dbReference type="ChEBI" id="CHEBI:30616"/>
        <dbReference type="ChEBI" id="CHEBI:61977"/>
        <dbReference type="ChEBI" id="CHEBI:456216"/>
        <dbReference type="EC" id="2.7.11.1"/>
    </reaction>
</comment>
<feature type="compositionally biased region" description="Polar residues" evidence="10">
    <location>
        <begin position="1"/>
        <end position="12"/>
    </location>
</feature>
<keyword evidence="2" id="KW-0723">Serine/threonine-protein kinase</keyword>
<feature type="region of interest" description="Disordered" evidence="10">
    <location>
        <begin position="443"/>
        <end position="516"/>
    </location>
</feature>
<keyword evidence="13" id="KW-1185">Reference proteome</keyword>
<evidence type="ECO:0000256" key="3">
    <source>
        <dbReference type="ARBA" id="ARBA00022679"/>
    </source>
</evidence>
<dbReference type="Proteomes" id="UP001165160">
    <property type="component" value="Unassembled WGS sequence"/>
</dbReference>
<feature type="binding site" evidence="9">
    <location>
        <position position="201"/>
    </location>
    <ligand>
        <name>ATP</name>
        <dbReference type="ChEBI" id="CHEBI:30616"/>
    </ligand>
</feature>
<feature type="compositionally biased region" description="Low complexity" evidence="10">
    <location>
        <begin position="563"/>
        <end position="591"/>
    </location>
</feature>
<evidence type="ECO:0000256" key="9">
    <source>
        <dbReference type="PROSITE-ProRule" id="PRU10141"/>
    </source>
</evidence>
<feature type="domain" description="Protein kinase" evidence="11">
    <location>
        <begin position="172"/>
        <end position="432"/>
    </location>
</feature>
<keyword evidence="4 9" id="KW-0547">Nucleotide-binding</keyword>
<evidence type="ECO:0000256" key="1">
    <source>
        <dbReference type="ARBA" id="ARBA00012513"/>
    </source>
</evidence>
<dbReference type="InterPro" id="IPR000719">
    <property type="entry name" value="Prot_kinase_dom"/>
</dbReference>
<organism evidence="12 13">
    <name type="scientific">Triparma verrucosa</name>
    <dbReference type="NCBI Taxonomy" id="1606542"/>
    <lineage>
        <taxon>Eukaryota</taxon>
        <taxon>Sar</taxon>
        <taxon>Stramenopiles</taxon>
        <taxon>Ochrophyta</taxon>
        <taxon>Bolidophyceae</taxon>
        <taxon>Parmales</taxon>
        <taxon>Triparmaceae</taxon>
        <taxon>Triparma</taxon>
    </lineage>
</organism>
<evidence type="ECO:0000256" key="7">
    <source>
        <dbReference type="ARBA" id="ARBA00047899"/>
    </source>
</evidence>
<keyword evidence="6 9" id="KW-0067">ATP-binding</keyword>
<dbReference type="EMBL" id="BRXX01000081">
    <property type="protein sequence ID" value="GMH88377.1"/>
    <property type="molecule type" value="Genomic_DNA"/>
</dbReference>
<evidence type="ECO:0000256" key="8">
    <source>
        <dbReference type="ARBA" id="ARBA00048679"/>
    </source>
</evidence>
<evidence type="ECO:0000256" key="6">
    <source>
        <dbReference type="ARBA" id="ARBA00022840"/>
    </source>
</evidence>
<reference evidence="13" key="1">
    <citation type="journal article" date="2023" name="Commun. Biol.">
        <title>Genome analysis of Parmales, the sister group of diatoms, reveals the evolutionary specialization of diatoms from phago-mixotrophs to photoautotrophs.</title>
        <authorList>
            <person name="Ban H."/>
            <person name="Sato S."/>
            <person name="Yoshikawa S."/>
            <person name="Yamada K."/>
            <person name="Nakamura Y."/>
            <person name="Ichinomiya M."/>
            <person name="Sato N."/>
            <person name="Blanc-Mathieu R."/>
            <person name="Endo H."/>
            <person name="Kuwata A."/>
            <person name="Ogata H."/>
        </authorList>
    </citation>
    <scope>NUCLEOTIDE SEQUENCE [LARGE SCALE GENOMIC DNA]</scope>
    <source>
        <strain evidence="13">NIES 3699</strain>
    </source>
</reference>
<dbReference type="AlphaFoldDB" id="A0A9W7BDE6"/>